<dbReference type="OrthoDB" id="986409at2759"/>
<dbReference type="EMBL" id="SMMG02000002">
    <property type="protein sequence ID" value="KAA3483492.1"/>
    <property type="molecule type" value="Genomic_DNA"/>
</dbReference>
<gene>
    <name evidence="1" type="ORF">EPI10_005662</name>
</gene>
<name>A0A5B6WRL7_9ROSI</name>
<dbReference type="AlphaFoldDB" id="A0A5B6WRL7"/>
<proteinExistence type="predicted"/>
<comment type="caution">
    <text evidence="1">The sequence shown here is derived from an EMBL/GenBank/DDBJ whole genome shotgun (WGS) entry which is preliminary data.</text>
</comment>
<evidence type="ECO:0000313" key="2">
    <source>
        <dbReference type="Proteomes" id="UP000325315"/>
    </source>
</evidence>
<evidence type="ECO:0000313" key="1">
    <source>
        <dbReference type="EMBL" id="KAA3483492.1"/>
    </source>
</evidence>
<sequence length="100" mass="11397">MLQTVSQFSGMLTEDPHLHLRLFMKQLDDEPLYEAMGRFKELLCKCPYHGIPKCIQLETFYNVLNAHTRMVVDAFANGALLSKSASKNYQWSTNQAASGR</sequence>
<keyword evidence="2" id="KW-1185">Reference proteome</keyword>
<organism evidence="1 2">
    <name type="scientific">Gossypium australe</name>
    <dbReference type="NCBI Taxonomy" id="47621"/>
    <lineage>
        <taxon>Eukaryota</taxon>
        <taxon>Viridiplantae</taxon>
        <taxon>Streptophyta</taxon>
        <taxon>Embryophyta</taxon>
        <taxon>Tracheophyta</taxon>
        <taxon>Spermatophyta</taxon>
        <taxon>Magnoliopsida</taxon>
        <taxon>eudicotyledons</taxon>
        <taxon>Gunneridae</taxon>
        <taxon>Pentapetalae</taxon>
        <taxon>rosids</taxon>
        <taxon>malvids</taxon>
        <taxon>Malvales</taxon>
        <taxon>Malvaceae</taxon>
        <taxon>Malvoideae</taxon>
        <taxon>Gossypium</taxon>
    </lineage>
</organism>
<protein>
    <submittedName>
        <fullName evidence="1">Retrotransposon gag protein</fullName>
    </submittedName>
</protein>
<dbReference type="Proteomes" id="UP000325315">
    <property type="component" value="Unassembled WGS sequence"/>
</dbReference>
<reference evidence="2" key="1">
    <citation type="journal article" date="2019" name="Plant Biotechnol. J.">
        <title>Genome sequencing of the Australian wild diploid species Gossypium australe highlights disease resistance and delayed gland morphogenesis.</title>
        <authorList>
            <person name="Cai Y."/>
            <person name="Cai X."/>
            <person name="Wang Q."/>
            <person name="Wang P."/>
            <person name="Zhang Y."/>
            <person name="Cai C."/>
            <person name="Xu Y."/>
            <person name="Wang K."/>
            <person name="Zhou Z."/>
            <person name="Wang C."/>
            <person name="Geng S."/>
            <person name="Li B."/>
            <person name="Dong Q."/>
            <person name="Hou Y."/>
            <person name="Wang H."/>
            <person name="Ai P."/>
            <person name="Liu Z."/>
            <person name="Yi F."/>
            <person name="Sun M."/>
            <person name="An G."/>
            <person name="Cheng J."/>
            <person name="Zhang Y."/>
            <person name="Shi Q."/>
            <person name="Xie Y."/>
            <person name="Shi X."/>
            <person name="Chang Y."/>
            <person name="Huang F."/>
            <person name="Chen Y."/>
            <person name="Hong S."/>
            <person name="Mi L."/>
            <person name="Sun Q."/>
            <person name="Zhang L."/>
            <person name="Zhou B."/>
            <person name="Peng R."/>
            <person name="Zhang X."/>
            <person name="Liu F."/>
        </authorList>
    </citation>
    <scope>NUCLEOTIDE SEQUENCE [LARGE SCALE GENOMIC DNA]</scope>
    <source>
        <strain evidence="2">cv. PA1801</strain>
    </source>
</reference>
<accession>A0A5B6WRL7</accession>